<keyword evidence="1" id="KW-0812">Transmembrane</keyword>
<name>A0A9D1K2R9_9BACT</name>
<gene>
    <name evidence="2" type="ORF">IAD41_00880</name>
</gene>
<keyword evidence="1" id="KW-0472">Membrane</keyword>
<keyword evidence="1" id="KW-1133">Transmembrane helix</keyword>
<accession>A0A9D1K2R9</accession>
<comment type="caution">
    <text evidence="2">The sequence shown here is derived from an EMBL/GenBank/DDBJ whole genome shotgun (WGS) entry which is preliminary data.</text>
</comment>
<protein>
    <submittedName>
        <fullName evidence="2">Uncharacterized protein</fullName>
    </submittedName>
</protein>
<reference evidence="2" key="1">
    <citation type="submission" date="2020-10" db="EMBL/GenBank/DDBJ databases">
        <authorList>
            <person name="Gilroy R."/>
        </authorList>
    </citation>
    <scope>NUCLEOTIDE SEQUENCE</scope>
    <source>
        <strain evidence="2">CHK152-2994</strain>
    </source>
</reference>
<reference evidence="2" key="2">
    <citation type="journal article" date="2021" name="PeerJ">
        <title>Extensive microbial diversity within the chicken gut microbiome revealed by metagenomics and culture.</title>
        <authorList>
            <person name="Gilroy R."/>
            <person name="Ravi A."/>
            <person name="Getino M."/>
            <person name="Pursley I."/>
            <person name="Horton D.L."/>
            <person name="Alikhan N.F."/>
            <person name="Baker D."/>
            <person name="Gharbi K."/>
            <person name="Hall N."/>
            <person name="Watson M."/>
            <person name="Adriaenssens E.M."/>
            <person name="Foster-Nyarko E."/>
            <person name="Jarju S."/>
            <person name="Secka A."/>
            <person name="Antonio M."/>
            <person name="Oren A."/>
            <person name="Chaudhuri R.R."/>
            <person name="La Ragione R."/>
            <person name="Hildebrand F."/>
            <person name="Pallen M.J."/>
        </authorList>
    </citation>
    <scope>NUCLEOTIDE SEQUENCE</scope>
    <source>
        <strain evidence="2">CHK152-2994</strain>
    </source>
</reference>
<evidence type="ECO:0000313" key="3">
    <source>
        <dbReference type="Proteomes" id="UP000824139"/>
    </source>
</evidence>
<evidence type="ECO:0000256" key="1">
    <source>
        <dbReference type="SAM" id="Phobius"/>
    </source>
</evidence>
<dbReference type="AlphaFoldDB" id="A0A9D1K2R9"/>
<feature type="transmembrane region" description="Helical" evidence="1">
    <location>
        <begin position="73"/>
        <end position="89"/>
    </location>
</feature>
<sequence>MKTEMVNALNSSIIGGNLVQMDNKNRYHVTDKNGKRKVLSQDQFKRNLENNYDKIQAGQEFTFKKSMSPMKKTILTLAGIGAAIAAVVYRKDLLKLFNKEKIKETAENIASSPSGQKVKKAIEEQITVIKEAVKNPEQTGAKIGDKAKNITYAVTTKALKAWQNVSDFLKGFKK</sequence>
<evidence type="ECO:0000313" key="2">
    <source>
        <dbReference type="EMBL" id="HIS82150.1"/>
    </source>
</evidence>
<organism evidence="2 3">
    <name type="scientific">Candidatus Scatenecus faecavium</name>
    <dbReference type="NCBI Taxonomy" id="2840915"/>
    <lineage>
        <taxon>Bacteria</taxon>
        <taxon>Candidatus Scatenecus</taxon>
    </lineage>
</organism>
<proteinExistence type="predicted"/>
<dbReference type="EMBL" id="DVJO01000021">
    <property type="protein sequence ID" value="HIS82150.1"/>
    <property type="molecule type" value="Genomic_DNA"/>
</dbReference>
<dbReference type="Proteomes" id="UP000824139">
    <property type="component" value="Unassembled WGS sequence"/>
</dbReference>